<gene>
    <name evidence="2" type="ORF">FB558_1567</name>
</gene>
<feature type="transmembrane region" description="Helical" evidence="1">
    <location>
        <begin position="129"/>
        <end position="154"/>
    </location>
</feature>
<keyword evidence="2" id="KW-0436">Ligase</keyword>
<feature type="transmembrane region" description="Helical" evidence="1">
    <location>
        <begin position="191"/>
        <end position="207"/>
    </location>
</feature>
<proteinExistence type="predicted"/>
<dbReference type="PANTHER" id="PTHR37422:SF13">
    <property type="entry name" value="LIPOPOLYSACCHARIDE BIOSYNTHESIS PROTEIN PA4999-RELATED"/>
    <property type="match status" value="1"/>
</dbReference>
<feature type="transmembrane region" description="Helical" evidence="1">
    <location>
        <begin position="365"/>
        <end position="386"/>
    </location>
</feature>
<organism evidence="2 3">
    <name type="scientific">Pseudonocardia kunmingensis</name>
    <dbReference type="NCBI Taxonomy" id="630975"/>
    <lineage>
        <taxon>Bacteria</taxon>
        <taxon>Bacillati</taxon>
        <taxon>Actinomycetota</taxon>
        <taxon>Actinomycetes</taxon>
        <taxon>Pseudonocardiales</taxon>
        <taxon>Pseudonocardiaceae</taxon>
        <taxon>Pseudonocardia</taxon>
    </lineage>
</organism>
<evidence type="ECO:0000256" key="1">
    <source>
        <dbReference type="SAM" id="Phobius"/>
    </source>
</evidence>
<accession>A0A543DZK1</accession>
<feature type="transmembrane region" description="Helical" evidence="1">
    <location>
        <begin position="160"/>
        <end position="179"/>
    </location>
</feature>
<feature type="transmembrane region" description="Helical" evidence="1">
    <location>
        <begin position="99"/>
        <end position="117"/>
    </location>
</feature>
<evidence type="ECO:0000313" key="2">
    <source>
        <dbReference type="EMBL" id="TQM14791.1"/>
    </source>
</evidence>
<keyword evidence="3" id="KW-1185">Reference proteome</keyword>
<feature type="transmembrane region" description="Helical" evidence="1">
    <location>
        <begin position="68"/>
        <end position="87"/>
    </location>
</feature>
<name>A0A543DZK1_9PSEU</name>
<dbReference type="AlphaFoldDB" id="A0A543DZK1"/>
<dbReference type="GO" id="GO:0016874">
    <property type="term" value="F:ligase activity"/>
    <property type="evidence" value="ECO:0007669"/>
    <property type="project" value="UniProtKB-KW"/>
</dbReference>
<feature type="transmembrane region" description="Helical" evidence="1">
    <location>
        <begin position="43"/>
        <end position="61"/>
    </location>
</feature>
<keyword evidence="1" id="KW-0812">Transmembrane</keyword>
<dbReference type="InterPro" id="IPR051533">
    <property type="entry name" value="WaaL-like"/>
</dbReference>
<dbReference type="EMBL" id="VFPA01000001">
    <property type="protein sequence ID" value="TQM14791.1"/>
    <property type="molecule type" value="Genomic_DNA"/>
</dbReference>
<dbReference type="Proteomes" id="UP000315677">
    <property type="component" value="Unassembled WGS sequence"/>
</dbReference>
<feature type="transmembrane region" description="Helical" evidence="1">
    <location>
        <begin position="21"/>
        <end position="37"/>
    </location>
</feature>
<keyword evidence="1" id="KW-1133">Transmembrane helix</keyword>
<feature type="transmembrane region" description="Helical" evidence="1">
    <location>
        <begin position="398"/>
        <end position="416"/>
    </location>
</feature>
<comment type="caution">
    <text evidence="2">The sequence shown here is derived from an EMBL/GenBank/DDBJ whole genome shotgun (WGS) entry which is preliminary data.</text>
</comment>
<reference evidence="2 3" key="1">
    <citation type="submission" date="2019-06" db="EMBL/GenBank/DDBJ databases">
        <title>Sequencing the genomes of 1000 actinobacteria strains.</title>
        <authorList>
            <person name="Klenk H.-P."/>
        </authorList>
    </citation>
    <scope>NUCLEOTIDE SEQUENCE [LARGE SCALE GENOMIC DNA]</scope>
    <source>
        <strain evidence="2 3">DSM 45301</strain>
    </source>
</reference>
<feature type="transmembrane region" description="Helical" evidence="1">
    <location>
        <begin position="243"/>
        <end position="263"/>
    </location>
</feature>
<keyword evidence="1" id="KW-0472">Membrane</keyword>
<evidence type="ECO:0000313" key="3">
    <source>
        <dbReference type="Proteomes" id="UP000315677"/>
    </source>
</evidence>
<protein>
    <submittedName>
        <fullName evidence="2">O-antigen ligase</fullName>
    </submittedName>
</protein>
<sequence length="449" mass="47644">MLPTTRVPSAGAGTDTDRRPTALCVLVFAGVVAAELAPPEISMLISVAALVAAVVTARTLVWRCRPGIALVFPVLAVAGTLPLWGQPDLFTMRDYVRDLMILGATAAFMILGQVLGSTERLLVAGLRTLYAGGLCLAVVHLIRVGAGGFAFGTAEELRDAAGRGAVLEVLALASAYLLARLGYRVVARVPHWLVVGANAVIVLSIITSLSRGLVLDSAIFVLVAATERMLFRTRSHRGGGVRSGLGVGLTVALLITIAVAVPLRTHIEPAVANYVLKIENSWSELDSDLVAASRNQVTQNYRAYESSRALAQFRDAGVVEKIIGAGWGSSVYLVADTASSTATFTRREAPILHNGYLYYLTKSGVLGLSLYVLLLVVAAWTAMRCWVRSEPEPVRARASMLLALVIVLTASTITVSGFASKSSFYCLAFLMGLLLVGQRDASARTRGYA</sequence>
<dbReference type="PANTHER" id="PTHR37422">
    <property type="entry name" value="TEICHURONIC ACID BIOSYNTHESIS PROTEIN TUAE"/>
    <property type="match status" value="1"/>
</dbReference>